<accession>A0ABY2QGB3</accession>
<dbReference type="InterPro" id="IPR001633">
    <property type="entry name" value="EAL_dom"/>
</dbReference>
<dbReference type="PANTHER" id="PTHR33121:SF70">
    <property type="entry name" value="SIGNALING PROTEIN YKOW"/>
    <property type="match status" value="1"/>
</dbReference>
<gene>
    <name evidence="4" type="ORF">E5988_10775</name>
</gene>
<proteinExistence type="predicted"/>
<keyword evidence="5" id="KW-1185">Reference proteome</keyword>
<keyword evidence="1" id="KW-0472">Membrane</keyword>
<dbReference type="SUPFAM" id="SSF55073">
    <property type="entry name" value="Nucleotide cyclase"/>
    <property type="match status" value="1"/>
</dbReference>
<dbReference type="InterPro" id="IPR035919">
    <property type="entry name" value="EAL_sf"/>
</dbReference>
<dbReference type="SMART" id="SM00267">
    <property type="entry name" value="GGDEF"/>
    <property type="match status" value="1"/>
</dbReference>
<dbReference type="SUPFAM" id="SSF141868">
    <property type="entry name" value="EAL domain-like"/>
    <property type="match status" value="1"/>
</dbReference>
<organism evidence="4 5">
    <name type="scientific">Sphingomonas olei</name>
    <dbReference type="NCBI Taxonomy" id="1886787"/>
    <lineage>
        <taxon>Bacteria</taxon>
        <taxon>Pseudomonadati</taxon>
        <taxon>Pseudomonadota</taxon>
        <taxon>Alphaproteobacteria</taxon>
        <taxon>Sphingomonadales</taxon>
        <taxon>Sphingomonadaceae</taxon>
        <taxon>Sphingomonas</taxon>
    </lineage>
</organism>
<feature type="transmembrane region" description="Helical" evidence="1">
    <location>
        <begin position="25"/>
        <end position="44"/>
    </location>
</feature>
<feature type="domain" description="EAL" evidence="2">
    <location>
        <begin position="269"/>
        <end position="519"/>
    </location>
</feature>
<dbReference type="Pfam" id="PF00990">
    <property type="entry name" value="GGDEF"/>
    <property type="match status" value="1"/>
</dbReference>
<protein>
    <submittedName>
        <fullName evidence="4">EAL domain-containing protein</fullName>
    </submittedName>
</protein>
<dbReference type="PROSITE" id="PS50887">
    <property type="entry name" value="GGDEF"/>
    <property type="match status" value="1"/>
</dbReference>
<dbReference type="InterPro" id="IPR050706">
    <property type="entry name" value="Cyclic-di-GMP_PDE-like"/>
</dbReference>
<dbReference type="InterPro" id="IPR000160">
    <property type="entry name" value="GGDEF_dom"/>
</dbReference>
<dbReference type="PROSITE" id="PS50883">
    <property type="entry name" value="EAL"/>
    <property type="match status" value="1"/>
</dbReference>
<dbReference type="InterPro" id="IPR029787">
    <property type="entry name" value="Nucleotide_cyclase"/>
</dbReference>
<evidence type="ECO:0000313" key="4">
    <source>
        <dbReference type="EMBL" id="THG39645.1"/>
    </source>
</evidence>
<dbReference type="SMART" id="SM00052">
    <property type="entry name" value="EAL"/>
    <property type="match status" value="1"/>
</dbReference>
<reference evidence="4 5" key="1">
    <citation type="submission" date="2019-04" db="EMBL/GenBank/DDBJ databases">
        <title>Microbes associate with the intestines of laboratory mice.</title>
        <authorList>
            <person name="Navarre W."/>
            <person name="Wong E."/>
            <person name="Huang K.C."/>
            <person name="Tropini C."/>
            <person name="Ng K."/>
            <person name="Yu B."/>
        </authorList>
    </citation>
    <scope>NUCLEOTIDE SEQUENCE [LARGE SCALE GENOMIC DNA]</scope>
    <source>
        <strain evidence="4 5">NM83_B4-11</strain>
    </source>
</reference>
<name>A0ABY2QGB3_9SPHN</name>
<dbReference type="RefSeq" id="WP_136451686.1">
    <property type="nucleotide sequence ID" value="NZ_SSTI01000007.1"/>
</dbReference>
<dbReference type="EMBL" id="SSTI01000007">
    <property type="protein sequence ID" value="THG39645.1"/>
    <property type="molecule type" value="Genomic_DNA"/>
</dbReference>
<dbReference type="PANTHER" id="PTHR33121">
    <property type="entry name" value="CYCLIC DI-GMP PHOSPHODIESTERASE PDEF"/>
    <property type="match status" value="1"/>
</dbReference>
<dbReference type="Gene3D" id="3.30.70.270">
    <property type="match status" value="1"/>
</dbReference>
<evidence type="ECO:0000259" key="3">
    <source>
        <dbReference type="PROSITE" id="PS50887"/>
    </source>
</evidence>
<dbReference type="Pfam" id="PF00563">
    <property type="entry name" value="EAL"/>
    <property type="match status" value="1"/>
</dbReference>
<keyword evidence="1" id="KW-1133">Transmembrane helix</keyword>
<keyword evidence="1" id="KW-0812">Transmembrane</keyword>
<dbReference type="Proteomes" id="UP000308038">
    <property type="component" value="Unassembled WGS sequence"/>
</dbReference>
<feature type="transmembrane region" description="Helical" evidence="1">
    <location>
        <begin position="56"/>
        <end position="73"/>
    </location>
</feature>
<dbReference type="NCBIfam" id="TIGR00254">
    <property type="entry name" value="GGDEF"/>
    <property type="match status" value="1"/>
</dbReference>
<dbReference type="CDD" id="cd01948">
    <property type="entry name" value="EAL"/>
    <property type="match status" value="1"/>
</dbReference>
<evidence type="ECO:0000256" key="1">
    <source>
        <dbReference type="SAM" id="Phobius"/>
    </source>
</evidence>
<evidence type="ECO:0000259" key="2">
    <source>
        <dbReference type="PROSITE" id="PS50883"/>
    </source>
</evidence>
<dbReference type="InterPro" id="IPR043128">
    <property type="entry name" value="Rev_trsase/Diguanyl_cyclase"/>
</dbReference>
<comment type="caution">
    <text evidence="4">The sequence shown here is derived from an EMBL/GenBank/DDBJ whole genome shotgun (WGS) entry which is preliminary data.</text>
</comment>
<evidence type="ECO:0000313" key="5">
    <source>
        <dbReference type="Proteomes" id="UP000308038"/>
    </source>
</evidence>
<sequence length="536" mass="57807">MEDSAPPAQVSHGSAEPRATPAGRITIAAIGLFVALLGATAATILQRRFGGAVDELMVLALLLNVALILLGWHRHRQITQLVGQRLANSARTRLTPTSDPLTGLLNRRALTEQGSAMLLDASRRHRATALLLVDLDRFRAVNELHGHATGDKLLARVASQIQAELPPFALAGRLGGDEFVCAFVFDPRDPDTVQRIAERLVSHLAQPIEIDGAGIQITATIGLARSNVERGSIDALTRAAKIAMCAAKEAGRNRVGWFDPAMARALQARNELEQALRDAIPAGQIIPYFEQQIDLATGQLFGFEVLARWDHPVHGIIPPDRFITIAEQTGMIADLSLAVMRQAFHAARDWDPSLSLSINISPAQLRDAWLPQKIIKLLLETGFPAHRLEIEITEGALFENLPLAQSIVGSLKNQGIRVALDDFGTGHSSLGHLRALPFDRIKIDRSVVKAVASDSDSAAVVSAIAGLGSSLNLPVTAEGVEDIETEGWLRNLGCARGQGYLYGRPMNSANTRRLLAERRLLAPGAPLLDPDHRLAG</sequence>
<feature type="domain" description="GGDEF" evidence="3">
    <location>
        <begin position="126"/>
        <end position="260"/>
    </location>
</feature>
<dbReference type="CDD" id="cd01949">
    <property type="entry name" value="GGDEF"/>
    <property type="match status" value="1"/>
</dbReference>
<dbReference type="Gene3D" id="3.20.20.450">
    <property type="entry name" value="EAL domain"/>
    <property type="match status" value="1"/>
</dbReference>